<dbReference type="CDD" id="cd00143">
    <property type="entry name" value="PP2Cc"/>
    <property type="match status" value="1"/>
</dbReference>
<keyword evidence="1" id="KW-1133">Transmembrane helix</keyword>
<evidence type="ECO:0000259" key="2">
    <source>
        <dbReference type="PROSITE" id="PS51746"/>
    </source>
</evidence>
<organism evidence="3 4">
    <name type="scientific">Vitis vinifera</name>
    <name type="common">Grape</name>
    <dbReference type="NCBI Taxonomy" id="29760"/>
    <lineage>
        <taxon>Eukaryota</taxon>
        <taxon>Viridiplantae</taxon>
        <taxon>Streptophyta</taxon>
        <taxon>Embryophyta</taxon>
        <taxon>Tracheophyta</taxon>
        <taxon>Spermatophyta</taxon>
        <taxon>Magnoliopsida</taxon>
        <taxon>eudicotyledons</taxon>
        <taxon>Gunneridae</taxon>
        <taxon>Pentapetalae</taxon>
        <taxon>rosids</taxon>
        <taxon>Vitales</taxon>
        <taxon>Vitaceae</taxon>
        <taxon>Viteae</taxon>
        <taxon>Vitis</taxon>
    </lineage>
</organism>
<keyword evidence="1" id="KW-0472">Membrane</keyword>
<name>A0A438FGW4_VITVI</name>
<evidence type="ECO:0000256" key="1">
    <source>
        <dbReference type="SAM" id="Phobius"/>
    </source>
</evidence>
<reference evidence="3 4" key="1">
    <citation type="journal article" date="2018" name="PLoS Genet.">
        <title>Population sequencing reveals clonal diversity and ancestral inbreeding in the grapevine cultivar Chardonnay.</title>
        <authorList>
            <person name="Roach M.J."/>
            <person name="Johnson D.L."/>
            <person name="Bohlmann J."/>
            <person name="van Vuuren H.J."/>
            <person name="Jones S.J."/>
            <person name="Pretorius I.S."/>
            <person name="Schmidt S.A."/>
            <person name="Borneman A.R."/>
        </authorList>
    </citation>
    <scope>NUCLEOTIDE SEQUENCE [LARGE SCALE GENOMIC DNA]</scope>
    <source>
        <strain evidence="4">cv. Chardonnay</strain>
        <tissue evidence="3">Leaf</tissue>
    </source>
</reference>
<dbReference type="InterPro" id="IPR015655">
    <property type="entry name" value="PP2C"/>
</dbReference>
<dbReference type="PANTHER" id="PTHR13832:SF559">
    <property type="entry name" value="PROTEIN PHOSPHATASE 2C 77-RELATED"/>
    <property type="match status" value="1"/>
</dbReference>
<dbReference type="Pfam" id="PF00481">
    <property type="entry name" value="PP2C"/>
    <property type="match status" value="2"/>
</dbReference>
<keyword evidence="1" id="KW-0812">Transmembrane</keyword>
<dbReference type="InterPro" id="IPR001932">
    <property type="entry name" value="PPM-type_phosphatase-like_dom"/>
</dbReference>
<dbReference type="Proteomes" id="UP000288805">
    <property type="component" value="Unassembled WGS sequence"/>
</dbReference>
<sequence>MVVVQDLLWAFSIFSLVWYFLQGLFRVISMALSLNSPPCPSPSWASRSFIDRLGECLVAEECSHETSFPSKRRRGEKGLHESTDIMQKISLGCGVQEEVEVKKGSVKLRKRPARIVVPEFCPGFDQFCERGGRLEEKEIEEEGRDYCLASKKGKREVMEDGYGVMVDIQGDPQQAFFTVIDGHGGRAAVDYVAENLKKIVKALENIEDSKHGDNQLQQAIHGGYLVTDEGFLSKDVSSGACAASVLLKDGELHAANVVIVGVAMYIVSMEFGGFKDLLRFLGAIGDLHLKEWIISEPEIKKLHLTSDCKFLIMASDGLWDKVNDQEAVDLVLREKNPLESCKKLVDLSTNRGNKDDITVMVINLQRFIKPGN</sequence>
<dbReference type="AlphaFoldDB" id="A0A438FGW4"/>
<evidence type="ECO:0000313" key="4">
    <source>
        <dbReference type="Proteomes" id="UP000288805"/>
    </source>
</evidence>
<dbReference type="GO" id="GO:0004722">
    <property type="term" value="F:protein serine/threonine phosphatase activity"/>
    <property type="evidence" value="ECO:0007669"/>
    <property type="project" value="InterPro"/>
</dbReference>
<dbReference type="PANTHER" id="PTHR13832">
    <property type="entry name" value="PROTEIN PHOSPHATASE 2C"/>
    <property type="match status" value="1"/>
</dbReference>
<accession>A0A438FGW4</accession>
<dbReference type="SUPFAM" id="SSF81606">
    <property type="entry name" value="PP2C-like"/>
    <property type="match status" value="1"/>
</dbReference>
<dbReference type="Gene3D" id="3.60.40.10">
    <property type="entry name" value="PPM-type phosphatase domain"/>
    <property type="match status" value="2"/>
</dbReference>
<dbReference type="InterPro" id="IPR036457">
    <property type="entry name" value="PPM-type-like_dom_sf"/>
</dbReference>
<dbReference type="SMART" id="SM00332">
    <property type="entry name" value="PP2Cc"/>
    <property type="match status" value="1"/>
</dbReference>
<dbReference type="EMBL" id="QGNW01000901">
    <property type="protein sequence ID" value="RVW59239.1"/>
    <property type="molecule type" value="Genomic_DNA"/>
</dbReference>
<protein>
    <recommendedName>
        <fullName evidence="2">PPM-type phosphatase domain-containing protein</fullName>
    </recommendedName>
</protein>
<comment type="caution">
    <text evidence="3">The sequence shown here is derived from an EMBL/GenBank/DDBJ whole genome shotgun (WGS) entry which is preliminary data.</text>
</comment>
<feature type="transmembrane region" description="Helical" evidence="1">
    <location>
        <begin position="7"/>
        <end position="32"/>
    </location>
</feature>
<feature type="domain" description="PPM-type phosphatase" evidence="2">
    <location>
        <begin position="145"/>
        <end position="364"/>
    </location>
</feature>
<dbReference type="PROSITE" id="PS51746">
    <property type="entry name" value="PPM_2"/>
    <property type="match status" value="1"/>
</dbReference>
<gene>
    <name evidence="3" type="primary">VvCHDh000039_0</name>
    <name evidence="3" type="ORF">CK203_101410</name>
</gene>
<proteinExistence type="predicted"/>
<evidence type="ECO:0000313" key="3">
    <source>
        <dbReference type="EMBL" id="RVW59239.1"/>
    </source>
</evidence>